<dbReference type="Proteomes" id="UP000718564">
    <property type="component" value="Unassembled WGS sequence"/>
</dbReference>
<evidence type="ECO:0000256" key="1">
    <source>
        <dbReference type="SAM" id="MobiDB-lite"/>
    </source>
</evidence>
<sequence length="266" mass="30260">MIKNKLFQRHYQLACTILLLSLGLMNNPLKVQANPEQSFQNKITHTPNLFAQKFPDNGAPKGRRRGGTSRRDGCPSLKTPVTAIVPGEEKNNKSFLGSTVAEYPTFWVYLPELPTNLRSGEFVLQDDQGHDIYRTSLTLPPKAGTIGVSLPPNSQYALKQNSKYHWFFQVYCGDPQNKPEYFFVDAWLERVTLTPQLQQQLKSAKSQEYKVYAANNLWYDAITNLAELRRTRSDATKLTKDWTSLFKAVDLEELAGVPILQVYSLQ</sequence>
<evidence type="ECO:0000313" key="3">
    <source>
        <dbReference type="EMBL" id="NMG19263.1"/>
    </source>
</evidence>
<dbReference type="Pfam" id="PF06051">
    <property type="entry name" value="DUF928"/>
    <property type="match status" value="1"/>
</dbReference>
<keyword evidence="4" id="KW-1185">Reference proteome</keyword>
<feature type="region of interest" description="Disordered" evidence="1">
    <location>
        <begin position="50"/>
        <end position="79"/>
    </location>
</feature>
<feature type="chain" id="PRO_5046796691" description="DUF928 domain-containing protein" evidence="2">
    <location>
        <begin position="34"/>
        <end position="266"/>
    </location>
</feature>
<organism evidence="3 4">
    <name type="scientific">Brasilonema bromeliae SPC951</name>
    <dbReference type="NCBI Taxonomy" id="385972"/>
    <lineage>
        <taxon>Bacteria</taxon>
        <taxon>Bacillati</taxon>
        <taxon>Cyanobacteriota</taxon>
        <taxon>Cyanophyceae</taxon>
        <taxon>Nostocales</taxon>
        <taxon>Scytonemataceae</taxon>
        <taxon>Brasilonema</taxon>
        <taxon>Bromeliae group (in: Brasilonema)</taxon>
    </lineage>
</organism>
<feature type="signal peptide" evidence="2">
    <location>
        <begin position="1"/>
        <end position="33"/>
    </location>
</feature>
<dbReference type="EMBL" id="QMEB01000038">
    <property type="protein sequence ID" value="NMG19263.1"/>
    <property type="molecule type" value="Genomic_DNA"/>
</dbReference>
<protein>
    <recommendedName>
        <fullName evidence="5">DUF928 domain-containing protein</fullName>
    </recommendedName>
</protein>
<comment type="caution">
    <text evidence="3">The sequence shown here is derived from an EMBL/GenBank/DDBJ whole genome shotgun (WGS) entry which is preliminary data.</text>
</comment>
<evidence type="ECO:0008006" key="5">
    <source>
        <dbReference type="Google" id="ProtNLM"/>
    </source>
</evidence>
<gene>
    <name evidence="3" type="ORF">DP116_07270</name>
</gene>
<proteinExistence type="predicted"/>
<name>A0ABX1P5G8_9CYAN</name>
<keyword evidence="2" id="KW-0732">Signal</keyword>
<evidence type="ECO:0000256" key="2">
    <source>
        <dbReference type="SAM" id="SignalP"/>
    </source>
</evidence>
<evidence type="ECO:0000313" key="4">
    <source>
        <dbReference type="Proteomes" id="UP000718564"/>
    </source>
</evidence>
<reference evidence="3 4" key="1">
    <citation type="submission" date="2018-06" db="EMBL/GenBank/DDBJ databases">
        <title>Comparative genomics of Brasilonema spp. strains.</title>
        <authorList>
            <person name="Alvarenga D.O."/>
            <person name="Fiore M.F."/>
            <person name="Varani A.M."/>
        </authorList>
    </citation>
    <scope>NUCLEOTIDE SEQUENCE [LARGE SCALE GENOMIC DNA]</scope>
    <source>
        <strain evidence="3 4">SPC951</strain>
    </source>
</reference>
<dbReference type="InterPro" id="IPR010328">
    <property type="entry name" value="DUF928"/>
</dbReference>
<accession>A0ABX1P5G8</accession>